<dbReference type="PANTHER" id="PTHR46323">
    <property type="entry name" value="BETA-GALACTOSIDASE"/>
    <property type="match status" value="1"/>
</dbReference>
<feature type="domain" description="Beta galactosidase small chain/" evidence="14">
    <location>
        <begin position="738"/>
        <end position="874"/>
    </location>
</feature>
<evidence type="ECO:0000256" key="6">
    <source>
        <dbReference type="ARBA" id="ARBA00022801"/>
    </source>
</evidence>
<evidence type="ECO:0000313" key="15">
    <source>
        <dbReference type="EMBL" id="TWJ03185.1"/>
    </source>
</evidence>
<comment type="catalytic activity">
    <reaction evidence="1">
        <text>Hydrolysis of terminal non-reducing beta-D-galactose residues in beta-D-galactosides.</text>
        <dbReference type="EC" id="3.2.1.23"/>
    </reaction>
</comment>
<dbReference type="OrthoDB" id="9801077at2"/>
<keyword evidence="10" id="KW-0732">Signal</keyword>
<dbReference type="InterPro" id="IPR036156">
    <property type="entry name" value="Beta-gal/glucu_dom_sf"/>
</dbReference>
<feature type="signal peptide" evidence="10">
    <location>
        <begin position="1"/>
        <end position="22"/>
    </location>
</feature>
<keyword evidence="7" id="KW-0106">Calcium</keyword>
<evidence type="ECO:0000256" key="7">
    <source>
        <dbReference type="ARBA" id="ARBA00022837"/>
    </source>
</evidence>
<dbReference type="PRINTS" id="PR00132">
    <property type="entry name" value="GLHYDRLASE2"/>
</dbReference>
<name>A0A562UD69_9SPHI</name>
<comment type="caution">
    <text evidence="15">The sequence shown here is derived from an EMBL/GenBank/DDBJ whole genome shotgun (WGS) entry which is preliminary data.</text>
</comment>
<dbReference type="Pfam" id="PF02837">
    <property type="entry name" value="Glyco_hydro_2_N"/>
    <property type="match status" value="1"/>
</dbReference>
<keyword evidence="16" id="KW-1185">Reference proteome</keyword>
<dbReference type="SUPFAM" id="SSF49303">
    <property type="entry name" value="beta-Galactosidase/glucuronidase domain"/>
    <property type="match status" value="1"/>
</dbReference>
<dbReference type="SUPFAM" id="SSF74650">
    <property type="entry name" value="Galactose mutarotase-like"/>
    <property type="match status" value="1"/>
</dbReference>
<evidence type="ECO:0000313" key="16">
    <source>
        <dbReference type="Proteomes" id="UP000317010"/>
    </source>
</evidence>
<dbReference type="SUPFAM" id="SSF51445">
    <property type="entry name" value="(Trans)glycosidases"/>
    <property type="match status" value="1"/>
</dbReference>
<evidence type="ECO:0000256" key="8">
    <source>
        <dbReference type="ARBA" id="ARBA00023295"/>
    </source>
</evidence>
<dbReference type="Gene3D" id="2.60.120.260">
    <property type="entry name" value="Galactose-binding domain-like"/>
    <property type="match status" value="1"/>
</dbReference>
<evidence type="ECO:0000256" key="9">
    <source>
        <dbReference type="ARBA" id="ARBA00032230"/>
    </source>
</evidence>
<accession>A0A562UD69</accession>
<evidence type="ECO:0000259" key="14">
    <source>
        <dbReference type="Pfam" id="PF02929"/>
    </source>
</evidence>
<proteinExistence type="inferred from homology"/>
<dbReference type="InterPro" id="IPR017853">
    <property type="entry name" value="GH"/>
</dbReference>
<evidence type="ECO:0000256" key="3">
    <source>
        <dbReference type="ARBA" id="ARBA00007401"/>
    </source>
</evidence>
<sequence length="924" mass="104674">MKRAFISAFSLLLAFTFTQSHAQATQKVYLSGTDKDHTVNWDFFINTGQKSGAWSKIAVPSNWELQGFGTYNYFQDTQNPEEQGIYKYHFNSPAAWLNKKTFIVFEGAMTDTKVMINGQLAGPIHQGGYYRFKYDISNLIKAGDNLLEVTVSKKSANASINLAERRADFWQFGGIFRPVYLEVVPQNYIDHITSDAKADGSIKVDVYAPNVTADNVITAQLLTLAGQKIGKELSIAAVAGQPAISLRGSFEGVIPWNPEFPKLYNLIVSIKDRDGRIIHTIMQRIGFRTMELRLHDGIYVNGKKVILKGVNRHSEWPESGRTLSKDISITDVNLMKDMNMNAVRMSHYPPDQHFLDVCDSLGLFVLDELTGWQNKYDTIIGKKLVKEMVVRDVNHPSIIFWDNGNEGGWNTALDDQFKLYDPQNRVVLHPWEKFNGTDTRHYPDYNYVVNSALYGNDVFFPTEFMHGNYDGGAAAGLEDFWNAILKHPYGAGGFIWVFADGGIRRVDKDSTMDTANDSAPDGILGPHREKEGSYYTIKELWSPVVIDRKIITPQFDGRIAVENRYSYTNLNQCRFKWQLVNFPAAGDTATGAITGAQYDLPDFNLAPGEKGLLQLKLPENWANYDALYLTATDPHGRELFTWTWPIKLPDQIKKPDIHWTASKTSTEESASSLIVNASGIKYFFNKTNGQLQKVINSKGEISLTGPVEAGISHNLVQLKSYAEGANFIVEPVYEGSTYFNVKWIFAPGKAVELQYQYTLEKHWSQQTGVDFAGITFNYPEEKITGMKWLGRGPYRVWKNRMKGQQFGVWHKNYNNTITGASWNYPEFKGYHADLYWAVIENKESPFTVYTDDQSIFLQMLKPDHSKYEHESLKAAFPEGDIGFLNSIAPIGTRFQNPALLGPQSQKNIQLNYSIVKGTLWFDFR</sequence>
<dbReference type="InterPro" id="IPR006102">
    <property type="entry name" value="Ig-like_GH2"/>
</dbReference>
<dbReference type="InterPro" id="IPR014718">
    <property type="entry name" value="GH-type_carb-bd"/>
</dbReference>
<dbReference type="RefSeq" id="WP_144909706.1">
    <property type="nucleotide sequence ID" value="NZ_VLLI01000002.1"/>
</dbReference>
<dbReference type="Pfam" id="PF02929">
    <property type="entry name" value="Bgal_small_N"/>
    <property type="match status" value="1"/>
</dbReference>
<feature type="domain" description="Glycosyl hydrolases family 2 sugar binding" evidence="13">
    <location>
        <begin position="55"/>
        <end position="183"/>
    </location>
</feature>
<dbReference type="Pfam" id="PF02836">
    <property type="entry name" value="Glyco_hydro_2_C"/>
    <property type="match status" value="1"/>
</dbReference>
<dbReference type="Proteomes" id="UP000317010">
    <property type="component" value="Unassembled WGS sequence"/>
</dbReference>
<evidence type="ECO:0000256" key="1">
    <source>
        <dbReference type="ARBA" id="ARBA00001412"/>
    </source>
</evidence>
<dbReference type="EC" id="3.2.1.23" evidence="5"/>
<dbReference type="EMBL" id="VLLI01000002">
    <property type="protein sequence ID" value="TWJ03185.1"/>
    <property type="molecule type" value="Genomic_DNA"/>
</dbReference>
<evidence type="ECO:0000256" key="2">
    <source>
        <dbReference type="ARBA" id="ARBA00001913"/>
    </source>
</evidence>
<dbReference type="SUPFAM" id="SSF49785">
    <property type="entry name" value="Galactose-binding domain-like"/>
    <property type="match status" value="1"/>
</dbReference>
<protein>
    <recommendedName>
        <fullName evidence="5">beta-galactosidase</fullName>
        <ecNumber evidence="5">3.2.1.23</ecNumber>
    </recommendedName>
    <alternativeName>
        <fullName evidence="9">Lactase</fullName>
    </alternativeName>
</protein>
<dbReference type="InterPro" id="IPR013783">
    <property type="entry name" value="Ig-like_fold"/>
</dbReference>
<organism evidence="15 16">
    <name type="scientific">Mucilaginibacter frigoritolerans</name>
    <dbReference type="NCBI Taxonomy" id="652788"/>
    <lineage>
        <taxon>Bacteria</taxon>
        <taxon>Pseudomonadati</taxon>
        <taxon>Bacteroidota</taxon>
        <taxon>Sphingobacteriia</taxon>
        <taxon>Sphingobacteriales</taxon>
        <taxon>Sphingobacteriaceae</taxon>
        <taxon>Mucilaginibacter</taxon>
    </lineage>
</organism>
<dbReference type="InterPro" id="IPR006103">
    <property type="entry name" value="Glyco_hydro_2_cat"/>
</dbReference>
<dbReference type="InterPro" id="IPR011013">
    <property type="entry name" value="Gal_mutarotase_sf_dom"/>
</dbReference>
<evidence type="ECO:0000259" key="11">
    <source>
        <dbReference type="Pfam" id="PF00703"/>
    </source>
</evidence>
<keyword evidence="6" id="KW-0378">Hydrolase</keyword>
<evidence type="ECO:0000256" key="5">
    <source>
        <dbReference type="ARBA" id="ARBA00012756"/>
    </source>
</evidence>
<comment type="subunit">
    <text evidence="4">Monomer.</text>
</comment>
<reference evidence="15 16" key="1">
    <citation type="submission" date="2019-07" db="EMBL/GenBank/DDBJ databases">
        <title>Genomic Encyclopedia of Archaeal and Bacterial Type Strains, Phase II (KMG-II): from individual species to whole genera.</title>
        <authorList>
            <person name="Goeker M."/>
        </authorList>
    </citation>
    <scope>NUCLEOTIDE SEQUENCE [LARGE SCALE GENOMIC DNA]</scope>
    <source>
        <strain evidence="15 16">ATCC BAA-1854</strain>
    </source>
</reference>
<evidence type="ECO:0000259" key="13">
    <source>
        <dbReference type="Pfam" id="PF02837"/>
    </source>
</evidence>
<dbReference type="GO" id="GO:0004565">
    <property type="term" value="F:beta-galactosidase activity"/>
    <property type="evidence" value="ECO:0007669"/>
    <property type="project" value="UniProtKB-EC"/>
</dbReference>
<dbReference type="AlphaFoldDB" id="A0A562UD69"/>
<feature type="chain" id="PRO_5021971434" description="beta-galactosidase" evidence="10">
    <location>
        <begin position="23"/>
        <end position="924"/>
    </location>
</feature>
<evidence type="ECO:0000259" key="12">
    <source>
        <dbReference type="Pfam" id="PF02836"/>
    </source>
</evidence>
<dbReference type="Pfam" id="PF00703">
    <property type="entry name" value="Glyco_hydro_2"/>
    <property type="match status" value="1"/>
</dbReference>
<dbReference type="PANTHER" id="PTHR46323:SF2">
    <property type="entry name" value="BETA-GALACTOSIDASE"/>
    <property type="match status" value="1"/>
</dbReference>
<dbReference type="Gene3D" id="3.20.20.80">
    <property type="entry name" value="Glycosidases"/>
    <property type="match status" value="1"/>
</dbReference>
<dbReference type="InterPro" id="IPR050347">
    <property type="entry name" value="Bact_Beta-galactosidase"/>
</dbReference>
<evidence type="ECO:0000256" key="10">
    <source>
        <dbReference type="SAM" id="SignalP"/>
    </source>
</evidence>
<gene>
    <name evidence="15" type="ORF">JN11_00722</name>
</gene>
<keyword evidence="8" id="KW-0326">Glycosidase</keyword>
<dbReference type="GO" id="GO:0030246">
    <property type="term" value="F:carbohydrate binding"/>
    <property type="evidence" value="ECO:0007669"/>
    <property type="project" value="InterPro"/>
</dbReference>
<dbReference type="InterPro" id="IPR008979">
    <property type="entry name" value="Galactose-bd-like_sf"/>
</dbReference>
<dbReference type="InterPro" id="IPR004199">
    <property type="entry name" value="B-gal_small/dom_5"/>
</dbReference>
<dbReference type="InterPro" id="IPR006104">
    <property type="entry name" value="Glyco_hydro_2_N"/>
</dbReference>
<dbReference type="GO" id="GO:0005990">
    <property type="term" value="P:lactose catabolic process"/>
    <property type="evidence" value="ECO:0007669"/>
    <property type="project" value="TreeGrafter"/>
</dbReference>
<feature type="domain" description="Glycoside hydrolase family 2 catalytic" evidence="12">
    <location>
        <begin position="297"/>
        <end position="507"/>
    </location>
</feature>
<dbReference type="Gene3D" id="2.70.98.10">
    <property type="match status" value="1"/>
</dbReference>
<comment type="cofactor">
    <cofactor evidence="2">
        <name>Ca(2+)</name>
        <dbReference type="ChEBI" id="CHEBI:29108"/>
    </cofactor>
</comment>
<dbReference type="Gene3D" id="2.60.40.10">
    <property type="entry name" value="Immunoglobulins"/>
    <property type="match status" value="1"/>
</dbReference>
<feature type="domain" description="Glycoside hydrolase family 2 immunoglobulin-like beta-sandwich" evidence="11">
    <location>
        <begin position="192"/>
        <end position="288"/>
    </location>
</feature>
<comment type="similarity">
    <text evidence="3">Belongs to the glycosyl hydrolase 2 family.</text>
</comment>
<dbReference type="GO" id="GO:0009341">
    <property type="term" value="C:beta-galactosidase complex"/>
    <property type="evidence" value="ECO:0007669"/>
    <property type="project" value="InterPro"/>
</dbReference>
<evidence type="ECO:0000256" key="4">
    <source>
        <dbReference type="ARBA" id="ARBA00011245"/>
    </source>
</evidence>
<dbReference type="InterPro" id="IPR006101">
    <property type="entry name" value="Glyco_hydro_2"/>
</dbReference>